<accession>A0A0F9RSI8</accession>
<gene>
    <name evidence="1" type="ORF">LCGC14_0937350</name>
</gene>
<name>A0A0F9RSI8_9ZZZZ</name>
<dbReference type="AlphaFoldDB" id="A0A0F9RSI8"/>
<comment type="caution">
    <text evidence="1">The sequence shown here is derived from an EMBL/GenBank/DDBJ whole genome shotgun (WGS) entry which is preliminary data.</text>
</comment>
<dbReference type="Gene3D" id="2.130.10.10">
    <property type="entry name" value="YVTN repeat-like/Quinoprotein amine dehydrogenase"/>
    <property type="match status" value="1"/>
</dbReference>
<dbReference type="PROSITE" id="PS51257">
    <property type="entry name" value="PROKAR_LIPOPROTEIN"/>
    <property type="match status" value="1"/>
</dbReference>
<organism evidence="1">
    <name type="scientific">marine sediment metagenome</name>
    <dbReference type="NCBI Taxonomy" id="412755"/>
    <lineage>
        <taxon>unclassified sequences</taxon>
        <taxon>metagenomes</taxon>
        <taxon>ecological metagenomes</taxon>
    </lineage>
</organism>
<dbReference type="SUPFAM" id="SSF82171">
    <property type="entry name" value="DPP6 N-terminal domain-like"/>
    <property type="match status" value="1"/>
</dbReference>
<sequence length="494" mass="55059">MGNKKKPITLIALFLVLTLFLSTTGCFFSKASLPPLLLIDVNENTEQNRIRALNPKTLIEVVGKAPIVIGKKQISALSDDGSKVAIARWKKANSKEADLLILNVEKWKVEETGQKITEAISRLTFGPDGSTLYWVQPSSKEKIKDIPKNYELNSYDIKTKKLRVLEKFKSLFIPDRIHLTEDGDHIVIYGLNVEEDRMSKGSPNLITVNTKTGKVVADIKLVGVKAGLSKFAGAKKGEPGYRSYKPGLTSHKDEPLMYIAHSDDDKVTVVDMLKGTVVKKLDIKKKVTMSDSIFSIFEGTALAYQSSAEKAPKKADTKADPESAVLPLEKRAVLSSDGNRLYIAGYKYVNKKKKGKNVSKLETDGLRILEASDMSQIASFDLPVNDVRLSPDDRWLLLKHTYNIGAKKENGGFYIFDTNKQEKVAYLQKKWNVKIDGFSVDSSYAYTSYTEGSMGGHNWKQILRAVDLNTQKLIAKREVKGFFADLLVPKIEAE</sequence>
<dbReference type="InterPro" id="IPR015943">
    <property type="entry name" value="WD40/YVTN_repeat-like_dom_sf"/>
</dbReference>
<reference evidence="1" key="1">
    <citation type="journal article" date="2015" name="Nature">
        <title>Complex archaea that bridge the gap between prokaryotes and eukaryotes.</title>
        <authorList>
            <person name="Spang A."/>
            <person name="Saw J.H."/>
            <person name="Jorgensen S.L."/>
            <person name="Zaremba-Niedzwiedzka K."/>
            <person name="Martijn J."/>
            <person name="Lind A.E."/>
            <person name="van Eijk R."/>
            <person name="Schleper C."/>
            <person name="Guy L."/>
            <person name="Ettema T.J."/>
        </authorList>
    </citation>
    <scope>NUCLEOTIDE SEQUENCE</scope>
</reference>
<protein>
    <submittedName>
        <fullName evidence="1">Uncharacterized protein</fullName>
    </submittedName>
</protein>
<proteinExistence type="predicted"/>
<dbReference type="EMBL" id="LAZR01003259">
    <property type="protein sequence ID" value="KKN20263.1"/>
    <property type="molecule type" value="Genomic_DNA"/>
</dbReference>
<evidence type="ECO:0000313" key="1">
    <source>
        <dbReference type="EMBL" id="KKN20263.1"/>
    </source>
</evidence>